<keyword evidence="2" id="KW-1133">Transmembrane helix</keyword>
<dbReference type="EMBL" id="JAQQWK010000002">
    <property type="protein sequence ID" value="KAK8051581.1"/>
    <property type="molecule type" value="Genomic_DNA"/>
</dbReference>
<reference evidence="3 4" key="1">
    <citation type="submission" date="2023-01" db="EMBL/GenBank/DDBJ databases">
        <title>Analysis of 21 Apiospora genomes using comparative genomics revels a genus with tremendous synthesis potential of carbohydrate active enzymes and secondary metabolites.</title>
        <authorList>
            <person name="Sorensen T."/>
        </authorList>
    </citation>
    <scope>NUCLEOTIDE SEQUENCE [LARGE SCALE GENOMIC DNA]</scope>
    <source>
        <strain evidence="3 4">CBS 33761</strain>
    </source>
</reference>
<sequence length="219" mass="24837">MPAELPAEVSANSTNTSSGQETVDTMDRNSSCEDYQPSQKDDIIICATESPSSRNDAEGHRPAITANIPLPASRRPIPDHLGVMKTATKGHQTWEKVDHTSMRLPRDAFEVAAMSHRYDNDAGFGDDFHNRLIPQDEFDLILPEHLELGLIMPQILELPSRYGTFVHEDAAMERPRRMTRCHRKRPRMEDACFIITPLAILLFMGFICWPPVYLQARRP</sequence>
<protein>
    <submittedName>
        <fullName evidence="3">Uncharacterized protein</fullName>
    </submittedName>
</protein>
<feature type="compositionally biased region" description="Polar residues" evidence="1">
    <location>
        <begin position="10"/>
        <end position="24"/>
    </location>
</feature>
<feature type="region of interest" description="Disordered" evidence="1">
    <location>
        <begin position="1"/>
        <end position="77"/>
    </location>
</feature>
<keyword evidence="4" id="KW-1185">Reference proteome</keyword>
<evidence type="ECO:0000313" key="4">
    <source>
        <dbReference type="Proteomes" id="UP001444661"/>
    </source>
</evidence>
<dbReference type="Proteomes" id="UP001444661">
    <property type="component" value="Unassembled WGS sequence"/>
</dbReference>
<feature type="transmembrane region" description="Helical" evidence="2">
    <location>
        <begin position="191"/>
        <end position="212"/>
    </location>
</feature>
<organism evidence="3 4">
    <name type="scientific">Apiospora rasikravindrae</name>
    <dbReference type="NCBI Taxonomy" id="990691"/>
    <lineage>
        <taxon>Eukaryota</taxon>
        <taxon>Fungi</taxon>
        <taxon>Dikarya</taxon>
        <taxon>Ascomycota</taxon>
        <taxon>Pezizomycotina</taxon>
        <taxon>Sordariomycetes</taxon>
        <taxon>Xylariomycetidae</taxon>
        <taxon>Amphisphaeriales</taxon>
        <taxon>Apiosporaceae</taxon>
        <taxon>Apiospora</taxon>
    </lineage>
</organism>
<name>A0ABR1TY64_9PEZI</name>
<gene>
    <name evidence="3" type="ORF">PG993_002966</name>
</gene>
<evidence type="ECO:0000313" key="3">
    <source>
        <dbReference type="EMBL" id="KAK8051581.1"/>
    </source>
</evidence>
<keyword evidence="2" id="KW-0812">Transmembrane</keyword>
<proteinExistence type="predicted"/>
<evidence type="ECO:0000256" key="2">
    <source>
        <dbReference type="SAM" id="Phobius"/>
    </source>
</evidence>
<comment type="caution">
    <text evidence="3">The sequence shown here is derived from an EMBL/GenBank/DDBJ whole genome shotgun (WGS) entry which is preliminary data.</text>
</comment>
<accession>A0ABR1TY64</accession>
<evidence type="ECO:0000256" key="1">
    <source>
        <dbReference type="SAM" id="MobiDB-lite"/>
    </source>
</evidence>
<keyword evidence="2" id="KW-0472">Membrane</keyword>